<name>A0A829R8P6_LISGR</name>
<evidence type="ECO:0000256" key="1">
    <source>
        <dbReference type="ARBA" id="ARBA00022490"/>
    </source>
</evidence>
<dbReference type="GO" id="GO:0019674">
    <property type="term" value="P:NAD+ metabolic process"/>
    <property type="evidence" value="ECO:0007669"/>
    <property type="project" value="InterPro"/>
</dbReference>
<evidence type="ECO:0000256" key="7">
    <source>
        <dbReference type="ARBA" id="ARBA00023027"/>
    </source>
</evidence>
<evidence type="ECO:0000313" key="11">
    <source>
        <dbReference type="Proteomes" id="UP000019251"/>
    </source>
</evidence>
<evidence type="ECO:0000256" key="3">
    <source>
        <dbReference type="ARBA" id="ARBA00022741"/>
    </source>
</evidence>
<gene>
    <name evidence="10" type="primary">ppnK</name>
    <name evidence="9" type="synonym">nadK</name>
    <name evidence="10" type="ORF">LMUR_01672</name>
</gene>
<feature type="binding site" evidence="9">
    <location>
        <position position="165"/>
    </location>
    <ligand>
        <name>NAD(+)</name>
        <dbReference type="ChEBI" id="CHEBI:57540"/>
    </ligand>
</feature>
<dbReference type="Gene3D" id="3.40.50.10330">
    <property type="entry name" value="Probable inorganic polyphosphate/atp-NAD kinase, domain 1"/>
    <property type="match status" value="1"/>
</dbReference>
<dbReference type="InterPro" id="IPR016064">
    <property type="entry name" value="NAD/diacylglycerol_kinase_sf"/>
</dbReference>
<dbReference type="PANTHER" id="PTHR20275:SF9">
    <property type="entry name" value="NAD KINASE 2"/>
    <property type="match status" value="1"/>
</dbReference>
<organism evidence="10 11">
    <name type="scientific">Listeria grayi FSL F6-1183</name>
    <dbReference type="NCBI Taxonomy" id="1265827"/>
    <lineage>
        <taxon>Bacteria</taxon>
        <taxon>Bacillati</taxon>
        <taxon>Bacillota</taxon>
        <taxon>Bacilli</taxon>
        <taxon>Bacillales</taxon>
        <taxon>Listeriaceae</taxon>
        <taxon>Listeria</taxon>
    </lineage>
</organism>
<dbReference type="GO" id="GO:0046872">
    <property type="term" value="F:metal ion binding"/>
    <property type="evidence" value="ECO:0007669"/>
    <property type="project" value="UniProtKB-UniRule"/>
</dbReference>
<keyword evidence="4 9" id="KW-0418">Kinase</keyword>
<dbReference type="NCBIfam" id="NF002902">
    <property type="entry name" value="PRK03501.1"/>
    <property type="match status" value="1"/>
</dbReference>
<feature type="active site" description="Proton acceptor" evidence="9">
    <location>
        <position position="64"/>
    </location>
</feature>
<comment type="caution">
    <text evidence="9">Lacks conserved residue(s) required for the propagation of feature annotation.</text>
</comment>
<comment type="function">
    <text evidence="9">Involved in the regulation of the intracellular balance of NAD and NADP, and is a key enzyme in the biosynthesis of NADP. Catalyzes specifically the phosphorylation on 2'-hydroxyl of the adenosine moiety of NAD to yield NADP.</text>
</comment>
<dbReference type="PANTHER" id="PTHR20275">
    <property type="entry name" value="NAD KINASE"/>
    <property type="match status" value="1"/>
</dbReference>
<evidence type="ECO:0000256" key="2">
    <source>
        <dbReference type="ARBA" id="ARBA00022679"/>
    </source>
</evidence>
<keyword evidence="1 9" id="KW-0963">Cytoplasm</keyword>
<evidence type="ECO:0000256" key="9">
    <source>
        <dbReference type="HAMAP-Rule" id="MF_00361"/>
    </source>
</evidence>
<reference evidence="10 11" key="1">
    <citation type="submission" date="2012-12" db="EMBL/GenBank/DDBJ databases">
        <title>Novel taxa of Listeriaceae from agricultural environments in the United States.</title>
        <authorList>
            <person name="den Bakker H.C."/>
            <person name="Allred A."/>
            <person name="Warchocki S."/>
            <person name="Wright E.M."/>
            <person name="Burrell A."/>
            <person name="Nightingale K.K."/>
            <person name="Kephart D."/>
            <person name="Wiedmann M."/>
        </authorList>
    </citation>
    <scope>NUCLEOTIDE SEQUENCE [LARGE SCALE GENOMIC DNA]</scope>
    <source>
        <strain evidence="10 11">FSL F6-1183</strain>
    </source>
</reference>
<evidence type="ECO:0000256" key="6">
    <source>
        <dbReference type="ARBA" id="ARBA00022857"/>
    </source>
</evidence>
<dbReference type="RefSeq" id="WP_052009062.1">
    <property type="nucleotide sequence ID" value="NZ_AODG01000004.1"/>
</dbReference>
<evidence type="ECO:0000256" key="5">
    <source>
        <dbReference type="ARBA" id="ARBA00022840"/>
    </source>
</evidence>
<dbReference type="InterPro" id="IPR017438">
    <property type="entry name" value="ATP-NAD_kinase_N"/>
</dbReference>
<comment type="catalytic activity">
    <reaction evidence="8 9">
        <text>NAD(+) + ATP = ADP + NADP(+) + H(+)</text>
        <dbReference type="Rhea" id="RHEA:18629"/>
        <dbReference type="ChEBI" id="CHEBI:15378"/>
        <dbReference type="ChEBI" id="CHEBI:30616"/>
        <dbReference type="ChEBI" id="CHEBI:57540"/>
        <dbReference type="ChEBI" id="CHEBI:58349"/>
        <dbReference type="ChEBI" id="CHEBI:456216"/>
        <dbReference type="EC" id="2.7.1.23"/>
    </reaction>
</comment>
<evidence type="ECO:0000256" key="4">
    <source>
        <dbReference type="ARBA" id="ARBA00022777"/>
    </source>
</evidence>
<keyword evidence="6 9" id="KW-0521">NADP</keyword>
<proteinExistence type="inferred from homology"/>
<feature type="binding site" evidence="9">
    <location>
        <position position="200"/>
    </location>
    <ligand>
        <name>NAD(+)</name>
        <dbReference type="ChEBI" id="CHEBI:57540"/>
    </ligand>
</feature>
<dbReference type="InterPro" id="IPR017437">
    <property type="entry name" value="ATP-NAD_kinase_PpnK-typ_C"/>
</dbReference>
<dbReference type="GO" id="GO:0051287">
    <property type="term" value="F:NAD binding"/>
    <property type="evidence" value="ECO:0007669"/>
    <property type="project" value="UniProtKB-ARBA"/>
</dbReference>
<feature type="binding site" evidence="9">
    <location>
        <position position="163"/>
    </location>
    <ligand>
        <name>NAD(+)</name>
        <dbReference type="ChEBI" id="CHEBI:57540"/>
    </ligand>
</feature>
<evidence type="ECO:0000256" key="8">
    <source>
        <dbReference type="ARBA" id="ARBA00047925"/>
    </source>
</evidence>
<dbReference type="GO" id="GO:0005737">
    <property type="term" value="C:cytoplasm"/>
    <property type="evidence" value="ECO:0007669"/>
    <property type="project" value="UniProtKB-SubCell"/>
</dbReference>
<evidence type="ECO:0000313" key="10">
    <source>
        <dbReference type="EMBL" id="EUJ29775.1"/>
    </source>
</evidence>
<keyword evidence="2 9" id="KW-0808">Transferase</keyword>
<keyword evidence="7 9" id="KW-0520">NAD</keyword>
<keyword evidence="5 9" id="KW-0067">ATP-binding</keyword>
<dbReference type="EMBL" id="AODG01000004">
    <property type="protein sequence ID" value="EUJ29775.1"/>
    <property type="molecule type" value="Genomic_DNA"/>
</dbReference>
<comment type="caution">
    <text evidence="10">The sequence shown here is derived from an EMBL/GenBank/DDBJ whole genome shotgun (WGS) entry which is preliminary data.</text>
</comment>
<protein>
    <recommendedName>
        <fullName evidence="9">NAD kinase</fullName>
        <ecNumber evidence="9">2.7.1.23</ecNumber>
    </recommendedName>
    <alternativeName>
        <fullName evidence="9">ATP-dependent NAD kinase</fullName>
    </alternativeName>
</protein>
<dbReference type="GO" id="GO:0003951">
    <property type="term" value="F:NAD+ kinase activity"/>
    <property type="evidence" value="ECO:0007669"/>
    <property type="project" value="UniProtKB-UniRule"/>
</dbReference>
<feature type="binding site" evidence="9">
    <location>
        <begin position="176"/>
        <end position="181"/>
    </location>
    <ligand>
        <name>NAD(+)</name>
        <dbReference type="ChEBI" id="CHEBI:57540"/>
    </ligand>
</feature>
<dbReference type="Pfam" id="PF20143">
    <property type="entry name" value="NAD_kinase_C"/>
    <property type="match status" value="1"/>
</dbReference>
<dbReference type="EC" id="2.7.1.23" evidence="9"/>
<dbReference type="HAMAP" id="MF_00361">
    <property type="entry name" value="NAD_kinase"/>
    <property type="match status" value="1"/>
</dbReference>
<dbReference type="GO" id="GO:0005524">
    <property type="term" value="F:ATP binding"/>
    <property type="evidence" value="ECO:0007669"/>
    <property type="project" value="UniProtKB-KW"/>
</dbReference>
<dbReference type="Gene3D" id="2.60.200.30">
    <property type="entry name" value="Probable inorganic polyphosphate/atp-NAD kinase, domain 2"/>
    <property type="match status" value="1"/>
</dbReference>
<dbReference type="GO" id="GO:0006741">
    <property type="term" value="P:NADP+ biosynthetic process"/>
    <property type="evidence" value="ECO:0007669"/>
    <property type="project" value="UniProtKB-UniRule"/>
</dbReference>
<comment type="similarity">
    <text evidence="9">Belongs to the NAD kinase family.</text>
</comment>
<comment type="subcellular location">
    <subcellularLocation>
        <location evidence="9">Cytoplasm</location>
    </subcellularLocation>
</comment>
<comment type="cofactor">
    <cofactor evidence="9">
        <name>a divalent metal cation</name>
        <dbReference type="ChEBI" id="CHEBI:60240"/>
    </cofactor>
</comment>
<keyword evidence="3 9" id="KW-0547">Nucleotide-binding</keyword>
<accession>A0A829R8P6</accession>
<dbReference type="AlphaFoldDB" id="A0A829R8P6"/>
<sequence length="281" mass="32272">MLYWTQRIKKEEVLCHKQPFIFFYRKTEQLHEKVRELKKITKSYGYDITADPEEANVIISIGGDSAFLKAVRDTGFRTDCLYAGIALTEQLGQYCDFHIHQLDEIIKAAAEERWLVRKYPTIHGTVNNTKAFYVLNDFNIRSSTIRTLTLDVFINESLFETFRGDGMVISTPTGSTAYNKSVHGSIIDPLLPSMQVSELASLNNNRFRTLGSSFLLSSKRKLHLKMASELGHNEFPLIGMDGEALSIQHIYDIHLEVGDRFINIIKLPKNSFWDKVKRNFL</sequence>
<dbReference type="SUPFAM" id="SSF111331">
    <property type="entry name" value="NAD kinase/diacylglycerol kinase-like"/>
    <property type="match status" value="1"/>
</dbReference>
<dbReference type="Proteomes" id="UP000019251">
    <property type="component" value="Unassembled WGS sequence"/>
</dbReference>
<feature type="binding site" evidence="9">
    <location>
        <begin position="136"/>
        <end position="137"/>
    </location>
    <ligand>
        <name>NAD(+)</name>
        <dbReference type="ChEBI" id="CHEBI:57540"/>
    </ligand>
</feature>
<feature type="binding site" evidence="9">
    <location>
        <position position="69"/>
    </location>
    <ligand>
        <name>NAD(+)</name>
        <dbReference type="ChEBI" id="CHEBI:57540"/>
    </ligand>
</feature>
<dbReference type="InterPro" id="IPR002504">
    <property type="entry name" value="NADK"/>
</dbReference>